<gene>
    <name evidence="1" type="primary">yidD</name>
    <name evidence="1" type="ORF">ACFS6J_11970</name>
</gene>
<organism evidence="1 2">
    <name type="scientific">Olivibacter jilunii</name>
    <dbReference type="NCBI Taxonomy" id="985016"/>
    <lineage>
        <taxon>Bacteria</taxon>
        <taxon>Pseudomonadati</taxon>
        <taxon>Bacteroidota</taxon>
        <taxon>Sphingobacteriia</taxon>
        <taxon>Sphingobacteriales</taxon>
        <taxon>Sphingobacteriaceae</taxon>
        <taxon>Olivibacter</taxon>
    </lineage>
</organism>
<keyword evidence="2" id="KW-1185">Reference proteome</keyword>
<evidence type="ECO:0000313" key="2">
    <source>
        <dbReference type="Proteomes" id="UP001597560"/>
    </source>
</evidence>
<comment type="caution">
    <text evidence="1">The sequence shown here is derived from an EMBL/GenBank/DDBJ whole genome shotgun (WGS) entry which is preliminary data.</text>
</comment>
<dbReference type="RefSeq" id="WP_377610741.1">
    <property type="nucleotide sequence ID" value="NZ_JBHUPA010000007.1"/>
</dbReference>
<proteinExistence type="predicted"/>
<evidence type="ECO:0000313" key="1">
    <source>
        <dbReference type="EMBL" id="MFD2962507.1"/>
    </source>
</evidence>
<dbReference type="EMBL" id="JBHUPA010000007">
    <property type="protein sequence ID" value="MFD2962507.1"/>
    <property type="molecule type" value="Genomic_DNA"/>
</dbReference>
<dbReference type="Proteomes" id="UP001597560">
    <property type="component" value="Unassembled WGS sequence"/>
</dbReference>
<sequence length="90" mass="10435">MMSFRFLLLIPIKVYWLLVPKSKRRCCIFHESCSKHVFRITKEDGLIHGLKALKQRYKSCRAGYSFMLRDGDVSVHLANGDFIEIGEASQ</sequence>
<dbReference type="InterPro" id="IPR002696">
    <property type="entry name" value="Membr_insert_effic_factor_YidD"/>
</dbReference>
<accession>A0ABW6B0D6</accession>
<protein>
    <submittedName>
        <fullName evidence="1">Membrane protein insertion efficiency factor YidD</fullName>
    </submittedName>
</protein>
<name>A0ABW6B0D6_9SPHI</name>
<dbReference type="NCBIfam" id="TIGR00278">
    <property type="entry name" value="membrane protein insertion efficiency factor YidD"/>
    <property type="match status" value="1"/>
</dbReference>
<dbReference type="SMART" id="SM01234">
    <property type="entry name" value="Haemolytic"/>
    <property type="match status" value="1"/>
</dbReference>
<reference evidence="2" key="1">
    <citation type="journal article" date="2019" name="Int. J. Syst. Evol. Microbiol.">
        <title>The Global Catalogue of Microorganisms (GCM) 10K type strain sequencing project: providing services to taxonomists for standard genome sequencing and annotation.</title>
        <authorList>
            <consortium name="The Broad Institute Genomics Platform"/>
            <consortium name="The Broad Institute Genome Sequencing Center for Infectious Disease"/>
            <person name="Wu L."/>
            <person name="Ma J."/>
        </authorList>
    </citation>
    <scope>NUCLEOTIDE SEQUENCE [LARGE SCALE GENOMIC DNA]</scope>
    <source>
        <strain evidence="2">KCTC 23098</strain>
    </source>
</reference>